<accession>A0A6G7VB85</accession>
<organism evidence="1 2">
    <name type="scientific">Caldichromatium japonicum</name>
    <dbReference type="NCBI Taxonomy" id="2699430"/>
    <lineage>
        <taxon>Bacteria</taxon>
        <taxon>Pseudomonadati</taxon>
        <taxon>Pseudomonadota</taxon>
        <taxon>Gammaproteobacteria</taxon>
        <taxon>Chromatiales</taxon>
        <taxon>Chromatiaceae</taxon>
        <taxon>Caldichromatium</taxon>
    </lineage>
</organism>
<protein>
    <submittedName>
        <fullName evidence="1">Uncharacterized protein</fullName>
    </submittedName>
</protein>
<dbReference type="RefSeq" id="WP_166269941.1">
    <property type="nucleotide sequence ID" value="NZ_CP048029.1"/>
</dbReference>
<reference evidence="2" key="1">
    <citation type="submission" date="2020-01" db="EMBL/GenBank/DDBJ databases">
        <title>Caldichromatium gen. nov., sp. nov., a thermophilic purple sulfur bacterium member of the family Chromatiaceae isolated from Nakabusa hot spring, Japan.</title>
        <authorList>
            <person name="Saini M.K."/>
            <person name="Hanada S."/>
            <person name="Tank M."/>
        </authorList>
    </citation>
    <scope>NUCLEOTIDE SEQUENCE [LARGE SCALE GENOMIC DNA]</scope>
    <source>
        <strain evidence="2">No.7</strain>
    </source>
</reference>
<name>A0A6G7VB85_9GAMM</name>
<dbReference type="AlphaFoldDB" id="A0A6G7VB85"/>
<dbReference type="KEGG" id="cjap:GWK36_03285"/>
<keyword evidence="2" id="KW-1185">Reference proteome</keyword>
<sequence length="56" mass="6392">MTTDDVGEDQDLRYLGRFKDAFSQYADKVLHGTVAAMVITEKVAHYAERRGLYLLL</sequence>
<evidence type="ECO:0000313" key="2">
    <source>
        <dbReference type="Proteomes" id="UP000502699"/>
    </source>
</evidence>
<dbReference type="Proteomes" id="UP000502699">
    <property type="component" value="Chromosome"/>
</dbReference>
<evidence type="ECO:0000313" key="1">
    <source>
        <dbReference type="EMBL" id="QIK37170.1"/>
    </source>
</evidence>
<proteinExistence type="predicted"/>
<dbReference type="EMBL" id="CP048029">
    <property type="protein sequence ID" value="QIK37170.1"/>
    <property type="molecule type" value="Genomic_DNA"/>
</dbReference>
<gene>
    <name evidence="1" type="ORF">GWK36_03285</name>
</gene>